<dbReference type="GO" id="GO:0006313">
    <property type="term" value="P:DNA transposition"/>
    <property type="evidence" value="ECO:0007669"/>
    <property type="project" value="UniProtKB-UniRule"/>
</dbReference>
<comment type="similarity">
    <text evidence="2">Belongs to the 'phage' integrase family. XerD subfamily.</text>
</comment>
<dbReference type="NCBIfam" id="NF001399">
    <property type="entry name" value="PRK00283.1"/>
    <property type="match status" value="1"/>
</dbReference>
<evidence type="ECO:0000256" key="3">
    <source>
        <dbReference type="ARBA" id="ARBA00022490"/>
    </source>
</evidence>
<dbReference type="PANTHER" id="PTHR30349:SF81">
    <property type="entry name" value="TYROSINE RECOMBINASE XERC"/>
    <property type="match status" value="1"/>
</dbReference>
<gene>
    <name evidence="10" type="primary">xerC</name>
    <name evidence="13" type="ORF">X474_20105</name>
</gene>
<sequence>MDLYLAHLAAERGLAENTVSAYSDDLRSFTDFLVEHEVPGWYGVDSLHIVSWLARLSRRGLAARTRARRLSAVRGLFRFLAENKMVDKDPLAKVSGPKLPSGLPRFLSPNEMEKLLASPDLTNNLGRRDRAMLETMYAAGLRISELITLGVGQVQFQVGCLLVRGKGGKERLAPLNQTAMEHLKSYMNGPRKQLMKSGLKEEVFLNARGGALSRMGAWKIIKKHVLAAGIPGKVTPHTLRHTFATHLLEGGADLRSVQMMLGHSDISTTEIYTHVSRKRIIEVHKRYHPRG</sequence>
<dbReference type="SUPFAM" id="SSF56349">
    <property type="entry name" value="DNA breaking-rejoining enzymes"/>
    <property type="match status" value="1"/>
</dbReference>
<dbReference type="GO" id="GO:0051301">
    <property type="term" value="P:cell division"/>
    <property type="evidence" value="ECO:0007669"/>
    <property type="project" value="UniProtKB-KW"/>
</dbReference>
<keyword evidence="4 10" id="KW-0132">Cell division</keyword>
<keyword evidence="8 10" id="KW-0233">DNA recombination</keyword>
<evidence type="ECO:0000256" key="7">
    <source>
        <dbReference type="ARBA" id="ARBA00023125"/>
    </source>
</evidence>
<dbReference type="Gene3D" id="1.10.150.130">
    <property type="match status" value="1"/>
</dbReference>
<dbReference type="InterPro" id="IPR011932">
    <property type="entry name" value="Recomb_XerD"/>
</dbReference>
<dbReference type="Proteomes" id="UP000032233">
    <property type="component" value="Unassembled WGS sequence"/>
</dbReference>
<evidence type="ECO:0000256" key="4">
    <source>
        <dbReference type="ARBA" id="ARBA00022618"/>
    </source>
</evidence>
<feature type="domain" description="Tyr recombinase" evidence="11">
    <location>
        <begin position="102"/>
        <end position="285"/>
    </location>
</feature>
<dbReference type="InterPro" id="IPR050090">
    <property type="entry name" value="Tyrosine_recombinase_XerCD"/>
</dbReference>
<dbReference type="AlphaFoldDB" id="A0A0D2JRJ3"/>
<dbReference type="PATRIC" id="fig|1429043.3.peg.4263"/>
<evidence type="ECO:0000256" key="2">
    <source>
        <dbReference type="ARBA" id="ARBA00010450"/>
    </source>
</evidence>
<evidence type="ECO:0000259" key="11">
    <source>
        <dbReference type="PROSITE" id="PS51898"/>
    </source>
</evidence>
<feature type="domain" description="Core-binding (CB)" evidence="12">
    <location>
        <begin position="1"/>
        <end position="81"/>
    </location>
</feature>
<proteinExistence type="inferred from homology"/>
<dbReference type="FunCoup" id="A0A0D2JRJ3">
    <property type="interactions" value="197"/>
</dbReference>
<evidence type="ECO:0000313" key="14">
    <source>
        <dbReference type="Proteomes" id="UP000032233"/>
    </source>
</evidence>
<feature type="active site" evidence="10">
    <location>
        <position position="240"/>
    </location>
</feature>
<organism evidence="13 14">
    <name type="scientific">Dethiosulfatarculus sandiegensis</name>
    <dbReference type="NCBI Taxonomy" id="1429043"/>
    <lineage>
        <taxon>Bacteria</taxon>
        <taxon>Pseudomonadati</taxon>
        <taxon>Thermodesulfobacteriota</taxon>
        <taxon>Desulfarculia</taxon>
        <taxon>Desulfarculales</taxon>
        <taxon>Desulfarculaceae</taxon>
        <taxon>Dethiosulfatarculus</taxon>
    </lineage>
</organism>
<evidence type="ECO:0000256" key="10">
    <source>
        <dbReference type="HAMAP-Rule" id="MF_01808"/>
    </source>
</evidence>
<dbReference type="PROSITE" id="PS51900">
    <property type="entry name" value="CB"/>
    <property type="match status" value="1"/>
</dbReference>
<dbReference type="Pfam" id="PF00589">
    <property type="entry name" value="Phage_integrase"/>
    <property type="match status" value="1"/>
</dbReference>
<keyword evidence="3 10" id="KW-0963">Cytoplasm</keyword>
<dbReference type="InterPro" id="IPR011010">
    <property type="entry name" value="DNA_brk_join_enz"/>
</dbReference>
<protein>
    <recommendedName>
        <fullName evidence="10">Tyrosine recombinase XerC</fullName>
    </recommendedName>
</protein>
<dbReference type="STRING" id="1429043.X474_20105"/>
<dbReference type="InterPro" id="IPR002104">
    <property type="entry name" value="Integrase_catalytic"/>
</dbReference>
<accession>A0A0D2JRJ3</accession>
<evidence type="ECO:0000313" key="13">
    <source>
        <dbReference type="EMBL" id="KIX12110.1"/>
    </source>
</evidence>
<keyword evidence="5 10" id="KW-0159">Chromosome partition</keyword>
<dbReference type="HAMAP" id="MF_01808">
    <property type="entry name" value="Recomb_XerC_XerD"/>
    <property type="match status" value="1"/>
</dbReference>
<dbReference type="CDD" id="cd00798">
    <property type="entry name" value="INT_XerDC_C"/>
    <property type="match status" value="1"/>
</dbReference>
<evidence type="ECO:0000256" key="5">
    <source>
        <dbReference type="ARBA" id="ARBA00022829"/>
    </source>
</evidence>
<comment type="subcellular location">
    <subcellularLocation>
        <location evidence="1 10">Cytoplasm</location>
    </subcellularLocation>
</comment>
<feature type="active site" evidence="10">
    <location>
        <position position="237"/>
    </location>
</feature>
<evidence type="ECO:0000256" key="8">
    <source>
        <dbReference type="ARBA" id="ARBA00023172"/>
    </source>
</evidence>
<feature type="active site" evidence="10">
    <location>
        <position position="142"/>
    </location>
</feature>
<comment type="subunit">
    <text evidence="10">Forms a cyclic heterotetrameric complex composed of two molecules of XerC and two molecules of XerD.</text>
</comment>
<feature type="active site" description="O-(3'-phospho-DNA)-tyrosine intermediate" evidence="10">
    <location>
        <position position="272"/>
    </location>
</feature>
<dbReference type="NCBIfam" id="TIGR02225">
    <property type="entry name" value="recomb_XerD"/>
    <property type="match status" value="1"/>
</dbReference>
<dbReference type="InParanoid" id="A0A0D2JRJ3"/>
<dbReference type="InterPro" id="IPR010998">
    <property type="entry name" value="Integrase_recombinase_N"/>
</dbReference>
<name>A0A0D2JRJ3_9BACT</name>
<dbReference type="InterPro" id="IPR023009">
    <property type="entry name" value="Tyrosine_recombinase_XerC/XerD"/>
</dbReference>
<dbReference type="Gene3D" id="1.10.443.10">
    <property type="entry name" value="Intergrase catalytic core"/>
    <property type="match status" value="1"/>
</dbReference>
<dbReference type="InterPro" id="IPR044068">
    <property type="entry name" value="CB"/>
</dbReference>
<comment type="similarity">
    <text evidence="10">Belongs to the 'phage' integrase family. XerC subfamily.</text>
</comment>
<dbReference type="GO" id="GO:0009037">
    <property type="term" value="F:tyrosine-based site-specific recombinase activity"/>
    <property type="evidence" value="ECO:0007669"/>
    <property type="project" value="UniProtKB-UniRule"/>
</dbReference>
<keyword evidence="14" id="KW-1185">Reference proteome</keyword>
<dbReference type="InterPro" id="IPR013762">
    <property type="entry name" value="Integrase-like_cat_sf"/>
</dbReference>
<evidence type="ECO:0000256" key="9">
    <source>
        <dbReference type="ARBA" id="ARBA00023306"/>
    </source>
</evidence>
<dbReference type="Pfam" id="PF02899">
    <property type="entry name" value="Phage_int_SAM_1"/>
    <property type="match status" value="1"/>
</dbReference>
<feature type="active site" evidence="10">
    <location>
        <position position="263"/>
    </location>
</feature>
<evidence type="ECO:0000256" key="1">
    <source>
        <dbReference type="ARBA" id="ARBA00004496"/>
    </source>
</evidence>
<evidence type="ECO:0000259" key="12">
    <source>
        <dbReference type="PROSITE" id="PS51900"/>
    </source>
</evidence>
<keyword evidence="6 10" id="KW-0229">DNA integration</keyword>
<dbReference type="GO" id="GO:0007059">
    <property type="term" value="P:chromosome segregation"/>
    <property type="evidence" value="ECO:0007669"/>
    <property type="project" value="UniProtKB-UniRule"/>
</dbReference>
<keyword evidence="9 10" id="KW-0131">Cell cycle</keyword>
<keyword evidence="7 10" id="KW-0238">DNA-binding</keyword>
<reference evidence="13 14" key="1">
    <citation type="submission" date="2013-11" db="EMBL/GenBank/DDBJ databases">
        <title>Metagenomic analysis of a methanogenic consortium involved in long chain n-alkane degradation.</title>
        <authorList>
            <person name="Davidova I.A."/>
            <person name="Callaghan A.V."/>
            <person name="Wawrik B."/>
            <person name="Pruitt S."/>
            <person name="Marks C."/>
            <person name="Duncan K.E."/>
            <person name="Suflita J.M."/>
        </authorList>
    </citation>
    <scope>NUCLEOTIDE SEQUENCE [LARGE SCALE GENOMIC DNA]</scope>
    <source>
        <strain evidence="13 14">SPR</strain>
    </source>
</reference>
<dbReference type="InterPro" id="IPR004107">
    <property type="entry name" value="Integrase_SAM-like_N"/>
</dbReference>
<dbReference type="EMBL" id="AZAC01000034">
    <property type="protein sequence ID" value="KIX12110.1"/>
    <property type="molecule type" value="Genomic_DNA"/>
</dbReference>
<dbReference type="PANTHER" id="PTHR30349">
    <property type="entry name" value="PHAGE INTEGRASE-RELATED"/>
    <property type="match status" value="1"/>
</dbReference>
<feature type="active site" evidence="10">
    <location>
        <position position="166"/>
    </location>
</feature>
<dbReference type="GO" id="GO:0003677">
    <property type="term" value="F:DNA binding"/>
    <property type="evidence" value="ECO:0007669"/>
    <property type="project" value="UniProtKB-UniRule"/>
</dbReference>
<dbReference type="GO" id="GO:0005737">
    <property type="term" value="C:cytoplasm"/>
    <property type="evidence" value="ECO:0007669"/>
    <property type="project" value="UniProtKB-SubCell"/>
</dbReference>
<comment type="function">
    <text evidence="10">Site-specific tyrosine recombinase, which acts by catalyzing the cutting and rejoining of the recombining DNA molecules. The XerC-XerD complex is essential to convert dimers of the bacterial chromosome into monomers to permit their segregation at cell division. It also contributes to the segregational stability of plasmids.</text>
</comment>
<comment type="caution">
    <text evidence="13">The sequence shown here is derived from an EMBL/GenBank/DDBJ whole genome shotgun (WGS) entry which is preliminary data.</text>
</comment>
<evidence type="ECO:0000256" key="6">
    <source>
        <dbReference type="ARBA" id="ARBA00022908"/>
    </source>
</evidence>
<dbReference type="PROSITE" id="PS51898">
    <property type="entry name" value="TYR_RECOMBINASE"/>
    <property type="match status" value="1"/>
</dbReference>